<feature type="non-terminal residue" evidence="1">
    <location>
        <position position="60"/>
    </location>
</feature>
<dbReference type="Proteomes" id="UP000244855">
    <property type="component" value="Unassembled WGS sequence"/>
</dbReference>
<accession>A0A2V1D241</accession>
<keyword evidence="2" id="KW-1185">Reference proteome</keyword>
<sequence>IFQNRWSTNQGSYSQRADIDGALCVQIEDSRSPCARVSAALEERLAQISRSVKQANRGCC</sequence>
<gene>
    <name evidence="1" type="ORF">DM02DRAFT_620177</name>
</gene>
<reference evidence="1 2" key="1">
    <citation type="journal article" date="2018" name="Sci. Rep.">
        <title>Comparative genomics provides insights into the lifestyle and reveals functional heterogeneity of dark septate endophytic fungi.</title>
        <authorList>
            <person name="Knapp D.G."/>
            <person name="Nemeth J.B."/>
            <person name="Barry K."/>
            <person name="Hainaut M."/>
            <person name="Henrissat B."/>
            <person name="Johnson J."/>
            <person name="Kuo A."/>
            <person name="Lim J.H.P."/>
            <person name="Lipzen A."/>
            <person name="Nolan M."/>
            <person name="Ohm R.A."/>
            <person name="Tamas L."/>
            <person name="Grigoriev I.V."/>
            <person name="Spatafora J.W."/>
            <person name="Nagy L.G."/>
            <person name="Kovacs G.M."/>
        </authorList>
    </citation>
    <scope>NUCLEOTIDE SEQUENCE [LARGE SCALE GENOMIC DNA]</scope>
    <source>
        <strain evidence="1 2">DSE2036</strain>
    </source>
</reference>
<feature type="non-terminal residue" evidence="1">
    <location>
        <position position="1"/>
    </location>
</feature>
<organism evidence="1 2">
    <name type="scientific">Periconia macrospinosa</name>
    <dbReference type="NCBI Taxonomy" id="97972"/>
    <lineage>
        <taxon>Eukaryota</taxon>
        <taxon>Fungi</taxon>
        <taxon>Dikarya</taxon>
        <taxon>Ascomycota</taxon>
        <taxon>Pezizomycotina</taxon>
        <taxon>Dothideomycetes</taxon>
        <taxon>Pleosporomycetidae</taxon>
        <taxon>Pleosporales</taxon>
        <taxon>Massarineae</taxon>
        <taxon>Periconiaceae</taxon>
        <taxon>Periconia</taxon>
    </lineage>
</organism>
<evidence type="ECO:0000313" key="1">
    <source>
        <dbReference type="EMBL" id="PVH92055.1"/>
    </source>
</evidence>
<name>A0A2V1D241_9PLEO</name>
<protein>
    <submittedName>
        <fullName evidence="1">Uncharacterized protein</fullName>
    </submittedName>
</protein>
<evidence type="ECO:0000313" key="2">
    <source>
        <dbReference type="Proteomes" id="UP000244855"/>
    </source>
</evidence>
<dbReference type="AlphaFoldDB" id="A0A2V1D241"/>
<dbReference type="EMBL" id="KZ805730">
    <property type="protein sequence ID" value="PVH92055.1"/>
    <property type="molecule type" value="Genomic_DNA"/>
</dbReference>
<proteinExistence type="predicted"/>